<accession>A0A161MCG3</accession>
<dbReference type="EC" id="3.6.1.3" evidence="1"/>
<evidence type="ECO:0000313" key="1">
    <source>
        <dbReference type="EMBL" id="JAS01781.1"/>
    </source>
</evidence>
<reference evidence="1" key="1">
    <citation type="submission" date="2016-04" db="EMBL/GenBank/DDBJ databases">
        <authorList>
            <person name="Calderon-Fernandez G.M.Sr."/>
        </authorList>
    </citation>
    <scope>NUCLEOTIDE SEQUENCE</scope>
    <source>
        <strain evidence="1">Int1</strain>
        <tissue evidence="1">Integument</tissue>
    </source>
</reference>
<reference evidence="1" key="2">
    <citation type="journal article" date="2017" name="J. Med. Entomol.">
        <title>Transcriptome Analysis of the Triatoma infestans (Hemiptera: Reduviidae) Integument.</title>
        <authorList>
            <person name="Calderon-Fernandez G.M."/>
            <person name="Moriconi D.E."/>
            <person name="Dulbecco A.B."/>
            <person name="Juarez M.P."/>
        </authorList>
    </citation>
    <scope>NUCLEOTIDE SEQUENCE</scope>
    <source>
        <strain evidence="1">Int1</strain>
        <tissue evidence="1">Integument</tissue>
    </source>
</reference>
<name>A0A161MCG3_TRIIF</name>
<protein>
    <submittedName>
        <fullName evidence="1">Eukaryotic translation initiation factor 5b isoform x1</fullName>
        <ecNumber evidence="1">3.6.1.15</ecNumber>
        <ecNumber evidence="1">3.6.1.3</ecNumber>
    </submittedName>
</protein>
<sequence length="26" mass="3287">MFYMKLFTNTSCFYLNSTFFIRIKNR</sequence>
<dbReference type="EC" id="3.6.1.15" evidence="1"/>
<dbReference type="AlphaFoldDB" id="A0A161MCG3"/>
<dbReference type="GO" id="GO:0017111">
    <property type="term" value="F:ribonucleoside triphosphate phosphatase activity"/>
    <property type="evidence" value="ECO:0007669"/>
    <property type="project" value="UniProtKB-EC"/>
</dbReference>
<organism evidence="1">
    <name type="scientific">Triatoma infestans</name>
    <name type="common">Assassin bug</name>
    <dbReference type="NCBI Taxonomy" id="30076"/>
    <lineage>
        <taxon>Eukaryota</taxon>
        <taxon>Metazoa</taxon>
        <taxon>Ecdysozoa</taxon>
        <taxon>Arthropoda</taxon>
        <taxon>Hexapoda</taxon>
        <taxon>Insecta</taxon>
        <taxon>Pterygota</taxon>
        <taxon>Neoptera</taxon>
        <taxon>Paraneoptera</taxon>
        <taxon>Hemiptera</taxon>
        <taxon>Heteroptera</taxon>
        <taxon>Panheteroptera</taxon>
        <taxon>Cimicomorpha</taxon>
        <taxon>Reduviidae</taxon>
        <taxon>Triatominae</taxon>
        <taxon>Triatoma</taxon>
    </lineage>
</organism>
<dbReference type="GO" id="GO:0003743">
    <property type="term" value="F:translation initiation factor activity"/>
    <property type="evidence" value="ECO:0007669"/>
    <property type="project" value="UniProtKB-KW"/>
</dbReference>
<dbReference type="EMBL" id="GEMB01001375">
    <property type="protein sequence ID" value="JAS01781.1"/>
    <property type="molecule type" value="Transcribed_RNA"/>
</dbReference>
<keyword evidence="1" id="KW-0648">Protein biosynthesis</keyword>
<keyword evidence="1" id="KW-0378">Hydrolase</keyword>
<proteinExistence type="predicted"/>
<keyword evidence="1" id="KW-0396">Initiation factor</keyword>